<evidence type="ECO:0000313" key="2">
    <source>
        <dbReference type="Proteomes" id="UP000018958"/>
    </source>
</evidence>
<dbReference type="EMBL" id="ANIX01001384">
    <property type="protein sequence ID" value="ETP18849.1"/>
    <property type="molecule type" value="Genomic_DNA"/>
</dbReference>
<feature type="non-terminal residue" evidence="1">
    <location>
        <position position="51"/>
    </location>
</feature>
<protein>
    <submittedName>
        <fullName evidence="1">Uncharacterized protein</fullName>
    </submittedName>
</protein>
<dbReference type="Proteomes" id="UP000018958">
    <property type="component" value="Unassembled WGS sequence"/>
</dbReference>
<dbReference type="AlphaFoldDB" id="W2XAA0"/>
<comment type="caution">
    <text evidence="1">The sequence shown here is derived from an EMBL/GenBank/DDBJ whole genome shotgun (WGS) entry which is preliminary data.</text>
</comment>
<gene>
    <name evidence="1" type="ORF">F441_06998</name>
</gene>
<organism evidence="1 2">
    <name type="scientific">Phytophthora nicotianae CJ01A1</name>
    <dbReference type="NCBI Taxonomy" id="1317063"/>
    <lineage>
        <taxon>Eukaryota</taxon>
        <taxon>Sar</taxon>
        <taxon>Stramenopiles</taxon>
        <taxon>Oomycota</taxon>
        <taxon>Peronosporomycetes</taxon>
        <taxon>Peronosporales</taxon>
        <taxon>Peronosporaceae</taxon>
        <taxon>Phytophthora</taxon>
    </lineage>
</organism>
<reference evidence="1 2" key="1">
    <citation type="submission" date="2013-11" db="EMBL/GenBank/DDBJ databases">
        <title>The Genome Sequence of Phytophthora parasitica CJ01A1.</title>
        <authorList>
            <consortium name="The Broad Institute Genomics Platform"/>
            <person name="Russ C."/>
            <person name="Tyler B."/>
            <person name="Panabieres F."/>
            <person name="Shan W."/>
            <person name="Tripathy S."/>
            <person name="Grunwald N."/>
            <person name="Machado M."/>
            <person name="Johnson C.S."/>
            <person name="Walker B."/>
            <person name="Young S.K."/>
            <person name="Zeng Q."/>
            <person name="Gargeya S."/>
            <person name="Fitzgerald M."/>
            <person name="Haas B."/>
            <person name="Abouelleil A."/>
            <person name="Allen A.W."/>
            <person name="Alvarado L."/>
            <person name="Arachchi H.M."/>
            <person name="Berlin A.M."/>
            <person name="Chapman S.B."/>
            <person name="Gainer-Dewar J."/>
            <person name="Goldberg J."/>
            <person name="Griggs A."/>
            <person name="Gujja S."/>
            <person name="Hansen M."/>
            <person name="Howarth C."/>
            <person name="Imamovic A."/>
            <person name="Ireland A."/>
            <person name="Larimer J."/>
            <person name="McCowan C."/>
            <person name="Murphy C."/>
            <person name="Pearson M."/>
            <person name="Poon T.W."/>
            <person name="Priest M."/>
            <person name="Roberts A."/>
            <person name="Saif S."/>
            <person name="Shea T."/>
            <person name="Sisk P."/>
            <person name="Sykes S."/>
            <person name="Wortman J."/>
            <person name="Nusbaum C."/>
            <person name="Birren B."/>
        </authorList>
    </citation>
    <scope>NUCLEOTIDE SEQUENCE [LARGE SCALE GENOMIC DNA]</scope>
    <source>
        <strain evidence="1 2">CJ01A1</strain>
    </source>
</reference>
<accession>W2XAA0</accession>
<proteinExistence type="predicted"/>
<name>W2XAA0_PHYNI</name>
<evidence type="ECO:0000313" key="1">
    <source>
        <dbReference type="EMBL" id="ETP18849.1"/>
    </source>
</evidence>
<sequence>MLAFITPVTSKNATASSINTATGVGTPNRVAHCTEDERYCIKQALAPMPTT</sequence>